<dbReference type="InterPro" id="IPR045062">
    <property type="entry name" value="Cyt_c_biogenesis_CcsA/CcmC"/>
</dbReference>
<proteinExistence type="predicted"/>
<keyword evidence="3" id="KW-0201">Cytochrome c-type biogenesis</keyword>
<accession>A0A6L9Y545</accession>
<evidence type="ECO:0000256" key="1">
    <source>
        <dbReference type="ARBA" id="ARBA00004141"/>
    </source>
</evidence>
<evidence type="ECO:0000259" key="7">
    <source>
        <dbReference type="Pfam" id="PF01578"/>
    </source>
</evidence>
<evidence type="ECO:0000256" key="6">
    <source>
        <dbReference type="SAM" id="Phobius"/>
    </source>
</evidence>
<feature type="transmembrane region" description="Helical" evidence="6">
    <location>
        <begin position="26"/>
        <end position="45"/>
    </location>
</feature>
<evidence type="ECO:0000313" key="8">
    <source>
        <dbReference type="EMBL" id="NEN75580.1"/>
    </source>
</evidence>
<feature type="transmembrane region" description="Helical" evidence="6">
    <location>
        <begin position="286"/>
        <end position="304"/>
    </location>
</feature>
<feature type="domain" description="Cytochrome c assembly protein" evidence="7">
    <location>
        <begin position="179"/>
        <end position="442"/>
    </location>
</feature>
<comment type="caution">
    <text evidence="8">The sequence shown here is derived from an EMBL/GenBank/DDBJ whole genome shotgun (WGS) entry which is preliminary data.</text>
</comment>
<dbReference type="GO" id="GO:0017004">
    <property type="term" value="P:cytochrome complex assembly"/>
    <property type="evidence" value="ECO:0007669"/>
    <property type="project" value="UniProtKB-KW"/>
</dbReference>
<gene>
    <name evidence="8" type="primary">ccsB</name>
    <name evidence="8" type="ORF">F9B74_04455</name>
</gene>
<feature type="transmembrane region" description="Helical" evidence="6">
    <location>
        <begin position="417"/>
        <end position="438"/>
    </location>
</feature>
<dbReference type="NCBIfam" id="TIGR03144">
    <property type="entry name" value="cytochr_II_ccsB"/>
    <property type="match status" value="1"/>
</dbReference>
<feature type="transmembrane region" description="Helical" evidence="6">
    <location>
        <begin position="256"/>
        <end position="274"/>
    </location>
</feature>
<dbReference type="Pfam" id="PF01578">
    <property type="entry name" value="Cytochrom_C_asm"/>
    <property type="match status" value="1"/>
</dbReference>
<protein>
    <submittedName>
        <fullName evidence="8">C-type cytochrome biogenesis protein CcsB</fullName>
    </submittedName>
</protein>
<dbReference type="InterPro" id="IPR017562">
    <property type="entry name" value="Cyt_c_biogenesis_CcsA"/>
</dbReference>
<dbReference type="GO" id="GO:0020037">
    <property type="term" value="F:heme binding"/>
    <property type="evidence" value="ECO:0007669"/>
    <property type="project" value="InterPro"/>
</dbReference>
<keyword evidence="4 6" id="KW-1133">Transmembrane helix</keyword>
<keyword evidence="5 6" id="KW-0472">Membrane</keyword>
<feature type="transmembrane region" description="Helical" evidence="6">
    <location>
        <begin position="57"/>
        <end position="73"/>
    </location>
</feature>
<feature type="transmembrane region" description="Helical" evidence="6">
    <location>
        <begin position="388"/>
        <end position="405"/>
    </location>
</feature>
<feature type="transmembrane region" description="Helical" evidence="6">
    <location>
        <begin position="143"/>
        <end position="162"/>
    </location>
</feature>
<feature type="transmembrane region" description="Helical" evidence="6">
    <location>
        <begin position="117"/>
        <end position="136"/>
    </location>
</feature>
<dbReference type="Proteomes" id="UP000477651">
    <property type="component" value="Unassembled WGS sequence"/>
</dbReference>
<feature type="transmembrane region" description="Helical" evidence="6">
    <location>
        <begin position="316"/>
        <end position="335"/>
    </location>
</feature>
<keyword evidence="2 6" id="KW-0812">Transmembrane</keyword>
<dbReference type="EMBL" id="JAAGYR010000006">
    <property type="protein sequence ID" value="NEN75580.1"/>
    <property type="molecule type" value="Genomic_DNA"/>
</dbReference>
<sequence>MMSSQLTNPSVPSDKWVENKSERKRLNWTDAAFFAVLMAAAIYILRTWPQSMDSYEKWILIATTFFLTWLGWLWRPLRTLSIAVFLIALLAIGLYDGNLNHAQEKFLLKYLISSQSAILWMSALMFMATIVYWVSYFYPKVDWMGTIFTWAGVVFGFVGLLVRWREGHLIASDMGHIPVSNLYEVFVLFCLLTALFYLYYEKRYNTRALGGFVLLVITSAIIFLMWYTFERDAATITPLNNALNSWWMKLHVPANFVGYGTFALSAMVGFAYLVKHHGNTNTWLPMTPLLLIGAALVAEVFIFGGQQGRPSAEFSGFWLVYFGISIILVALILMMRKRIAEKLPSFEVLDDMMYRAIAVGFAFFTVATVLGALWAADAWGTYWQWDPKETWALVVWLNYAAWLHLRLMKGMRGVVAAYWALAGLVITTFAFIGVNIFLSGLHSYGEL</sequence>
<keyword evidence="9" id="KW-1185">Reference proteome</keyword>
<dbReference type="PANTHER" id="PTHR30071">
    <property type="entry name" value="HEME EXPORTER PROTEIN C"/>
    <property type="match status" value="1"/>
</dbReference>
<comment type="subcellular location">
    <subcellularLocation>
        <location evidence="1">Membrane</location>
        <topology evidence="1">Multi-pass membrane protein</topology>
    </subcellularLocation>
</comment>
<feature type="transmembrane region" description="Helical" evidence="6">
    <location>
        <begin position="182"/>
        <end position="200"/>
    </location>
</feature>
<evidence type="ECO:0000256" key="5">
    <source>
        <dbReference type="ARBA" id="ARBA00023136"/>
    </source>
</evidence>
<feature type="transmembrane region" description="Helical" evidence="6">
    <location>
        <begin position="80"/>
        <end position="97"/>
    </location>
</feature>
<evidence type="ECO:0000256" key="3">
    <source>
        <dbReference type="ARBA" id="ARBA00022748"/>
    </source>
</evidence>
<dbReference type="AlphaFoldDB" id="A0A6L9Y545"/>
<evidence type="ECO:0000313" key="9">
    <source>
        <dbReference type="Proteomes" id="UP000477651"/>
    </source>
</evidence>
<feature type="transmembrane region" description="Helical" evidence="6">
    <location>
        <begin position="212"/>
        <end position="229"/>
    </location>
</feature>
<dbReference type="InterPro" id="IPR002541">
    <property type="entry name" value="Cyt_c_assembly"/>
</dbReference>
<dbReference type="PANTHER" id="PTHR30071:SF1">
    <property type="entry name" value="CYTOCHROME B_B6 PROTEIN-RELATED"/>
    <property type="match status" value="1"/>
</dbReference>
<dbReference type="RefSeq" id="WP_163764222.1">
    <property type="nucleotide sequence ID" value="NZ_JAAGYR010000006.1"/>
</dbReference>
<name>A0A6L9Y545_9BURK</name>
<feature type="transmembrane region" description="Helical" evidence="6">
    <location>
        <begin position="356"/>
        <end position="376"/>
    </location>
</feature>
<reference evidence="8 9" key="1">
    <citation type="submission" date="2020-02" db="EMBL/GenBank/DDBJ databases">
        <title>Pelistega sp. NLN82 were isolated from wild rodents of the Hainan Island.</title>
        <authorList>
            <person name="Niu N."/>
            <person name="Zhou J."/>
        </authorList>
    </citation>
    <scope>NUCLEOTIDE SEQUENCE [LARGE SCALE GENOMIC DNA]</scope>
    <source>
        <strain evidence="8 9">NLN82</strain>
    </source>
</reference>
<evidence type="ECO:0000256" key="4">
    <source>
        <dbReference type="ARBA" id="ARBA00022989"/>
    </source>
</evidence>
<organism evidence="8 9">
    <name type="scientific">Pelistega ratti</name>
    <dbReference type="NCBI Taxonomy" id="2652177"/>
    <lineage>
        <taxon>Bacteria</taxon>
        <taxon>Pseudomonadati</taxon>
        <taxon>Pseudomonadota</taxon>
        <taxon>Betaproteobacteria</taxon>
        <taxon>Burkholderiales</taxon>
        <taxon>Alcaligenaceae</taxon>
        <taxon>Pelistega</taxon>
    </lineage>
</organism>
<evidence type="ECO:0000256" key="2">
    <source>
        <dbReference type="ARBA" id="ARBA00022692"/>
    </source>
</evidence>
<dbReference type="GO" id="GO:0005886">
    <property type="term" value="C:plasma membrane"/>
    <property type="evidence" value="ECO:0007669"/>
    <property type="project" value="TreeGrafter"/>
</dbReference>